<evidence type="ECO:0000256" key="27">
    <source>
        <dbReference type="ARBA" id="ARBA00061038"/>
    </source>
</evidence>
<evidence type="ECO:0000256" key="28">
    <source>
        <dbReference type="PIRSR" id="PIRSR623088-1"/>
    </source>
</evidence>
<dbReference type="FunFam" id="3.30.450.40:FF:000014">
    <property type="entry name" value="Phosphodiesterase"/>
    <property type="match status" value="1"/>
</dbReference>
<evidence type="ECO:0000259" key="32">
    <source>
        <dbReference type="PROSITE" id="PS51845"/>
    </source>
</evidence>
<keyword evidence="13" id="KW-0547">Nucleotide-binding</keyword>
<comment type="function">
    <text evidence="25">cGMP-activated cyclic nucleotide phosphodiesterase with a dual-specificity for the second messengers cAMP and cGMP, which are key regulators of many important physiological processes. Has a higher efficiency with cGMP compared to cAMP. Plays a role in cell growth and migration.</text>
</comment>
<comment type="cofactor">
    <cofactor evidence="31">
        <name>a divalent metal cation</name>
        <dbReference type="ChEBI" id="CHEBI:60240"/>
    </cofactor>
    <text evidence="31">Binds 2 divalent metal cations per subunit. Site 1 may preferentially bind zinc ions, while site 2 has a preference for magnesium and/or manganese ions.</text>
</comment>
<evidence type="ECO:0000256" key="13">
    <source>
        <dbReference type="ARBA" id="ARBA00022741"/>
    </source>
</evidence>
<keyword evidence="16 31" id="KW-0378">Hydrolase</keyword>
<evidence type="ECO:0000313" key="33">
    <source>
        <dbReference type="Ensembl" id="ENSNFUP00015008551.1"/>
    </source>
</evidence>
<evidence type="ECO:0000256" key="17">
    <source>
        <dbReference type="ARBA" id="ARBA00022833"/>
    </source>
</evidence>
<name>A0A8C6KN67_NOTFU</name>
<keyword evidence="8" id="KW-1003">Cell membrane</keyword>
<feature type="binding site" evidence="29">
    <location>
        <begin position="707"/>
        <end position="711"/>
    </location>
    <ligand>
        <name>AMP</name>
        <dbReference type="ChEBI" id="CHEBI:456215"/>
    </ligand>
</feature>
<dbReference type="GeneTree" id="ENSGT00940000159817"/>
<keyword evidence="9" id="KW-0963">Cytoplasm</keyword>
<keyword evidence="17" id="KW-0862">Zinc</keyword>
<dbReference type="GO" id="GO:0046872">
    <property type="term" value="F:metal ion binding"/>
    <property type="evidence" value="ECO:0007669"/>
    <property type="project" value="UniProtKB-KW"/>
</dbReference>
<dbReference type="Pfam" id="PF00233">
    <property type="entry name" value="PDEase_I"/>
    <property type="match status" value="1"/>
</dbReference>
<evidence type="ECO:0000256" key="14">
    <source>
        <dbReference type="ARBA" id="ARBA00022787"/>
    </source>
</evidence>
<evidence type="ECO:0000256" key="8">
    <source>
        <dbReference type="ARBA" id="ARBA00022475"/>
    </source>
</evidence>
<keyword evidence="34" id="KW-1185">Reference proteome</keyword>
<evidence type="ECO:0000256" key="1">
    <source>
        <dbReference type="ARBA" id="ARBA00001946"/>
    </source>
</evidence>
<evidence type="ECO:0000256" key="25">
    <source>
        <dbReference type="ARBA" id="ARBA00057992"/>
    </source>
</evidence>
<dbReference type="Gene3D" id="1.10.1300.10">
    <property type="entry name" value="3'5'-cyclic nucleotide phosphodiesterase, catalytic domain"/>
    <property type="match status" value="1"/>
</dbReference>
<evidence type="ECO:0000256" key="11">
    <source>
        <dbReference type="ARBA" id="ARBA00022723"/>
    </source>
</evidence>
<feature type="binding site" evidence="30">
    <location>
        <position position="711"/>
    </location>
    <ligand>
        <name>Zn(2+)</name>
        <dbReference type="ChEBI" id="CHEBI:29105"/>
        <label>1</label>
    </ligand>
</feature>
<dbReference type="InterPro" id="IPR036971">
    <property type="entry name" value="PDEase_catalytic_dom_sf"/>
</dbReference>
<comment type="subunit">
    <text evidence="7">Homodimer.</text>
</comment>
<comment type="cofactor">
    <cofactor evidence="2">
        <name>Zn(2+)</name>
        <dbReference type="ChEBI" id="CHEBI:29105"/>
    </cofactor>
</comment>
<dbReference type="InterPro" id="IPR003018">
    <property type="entry name" value="GAF"/>
</dbReference>
<evidence type="ECO:0000256" key="23">
    <source>
        <dbReference type="ARBA" id="ARBA00033684"/>
    </source>
</evidence>
<evidence type="ECO:0000256" key="3">
    <source>
        <dbReference type="ARBA" id="ARBA00004236"/>
    </source>
</evidence>
<accession>A0A8C6KN67</accession>
<evidence type="ECO:0000256" key="2">
    <source>
        <dbReference type="ARBA" id="ARBA00001947"/>
    </source>
</evidence>
<reference evidence="33" key="3">
    <citation type="submission" date="2025-09" db="UniProtKB">
        <authorList>
            <consortium name="Ensembl"/>
        </authorList>
    </citation>
    <scope>IDENTIFICATION</scope>
</reference>
<dbReference type="SMART" id="SM00471">
    <property type="entry name" value="HDc"/>
    <property type="match status" value="1"/>
</dbReference>
<evidence type="ECO:0000256" key="29">
    <source>
        <dbReference type="PIRSR" id="PIRSR623088-2"/>
    </source>
</evidence>
<dbReference type="InterPro" id="IPR029016">
    <property type="entry name" value="GAF-like_dom_sf"/>
</dbReference>
<dbReference type="Gene3D" id="3.30.450.40">
    <property type="match status" value="2"/>
</dbReference>
<protein>
    <recommendedName>
        <fullName evidence="31">Phosphodiesterase</fullName>
        <ecNumber evidence="31">3.1.4.-</ecNumber>
    </recommendedName>
</protein>
<keyword evidence="14" id="KW-1000">Mitochondrion outer membrane</keyword>
<dbReference type="PROSITE" id="PS00126">
    <property type="entry name" value="PDEASE_I_1"/>
    <property type="match status" value="1"/>
</dbReference>
<dbReference type="GO" id="GO:0005886">
    <property type="term" value="C:plasma membrane"/>
    <property type="evidence" value="ECO:0007669"/>
    <property type="project" value="UniProtKB-SubCell"/>
</dbReference>
<evidence type="ECO:0000256" key="10">
    <source>
        <dbReference type="ARBA" id="ARBA00022535"/>
    </source>
</evidence>
<dbReference type="SMART" id="SM00065">
    <property type="entry name" value="GAF"/>
    <property type="match status" value="2"/>
</dbReference>
<feature type="binding site" evidence="30">
    <location>
        <position position="845"/>
    </location>
    <ligand>
        <name>Zn(2+)</name>
        <dbReference type="ChEBI" id="CHEBI:29105"/>
        <label>1</label>
    </ligand>
</feature>
<evidence type="ECO:0000256" key="18">
    <source>
        <dbReference type="ARBA" id="ARBA00022992"/>
    </source>
</evidence>
<dbReference type="Ensembl" id="ENSNFUT00015008986.1">
    <property type="protein sequence ID" value="ENSNFUP00015008551.1"/>
    <property type="gene ID" value="ENSNFUG00015004164.1"/>
</dbReference>
<feature type="binding site" evidence="30">
    <location>
        <position position="747"/>
    </location>
    <ligand>
        <name>Zn(2+)</name>
        <dbReference type="ChEBI" id="CHEBI:29105"/>
        <label>1</label>
    </ligand>
</feature>
<evidence type="ECO:0000256" key="15">
    <source>
        <dbReference type="ARBA" id="ARBA00022792"/>
    </source>
</evidence>
<comment type="cofactor">
    <cofactor evidence="1">
        <name>Mg(2+)</name>
        <dbReference type="ChEBI" id="CHEBI:18420"/>
    </cofactor>
</comment>
<feature type="binding site" evidence="29">
    <location>
        <position position="748"/>
    </location>
    <ligand>
        <name>AMP</name>
        <dbReference type="ChEBI" id="CHEBI:456215"/>
    </ligand>
</feature>
<reference evidence="33" key="1">
    <citation type="submission" date="2014-08" db="EMBL/GenBank/DDBJ databases">
        <authorList>
            <person name="Senf B."/>
            <person name="Petzold A."/>
            <person name="Downie B.R."/>
            <person name="Koch P."/>
            <person name="Platzer M."/>
        </authorList>
    </citation>
    <scope>NUCLEOTIDE SEQUENCE [LARGE SCALE GENOMIC DNA]</scope>
    <source>
        <strain evidence="33">GRZ</strain>
    </source>
</reference>
<dbReference type="InterPro" id="IPR002073">
    <property type="entry name" value="PDEase_catalytic_dom"/>
</dbReference>
<dbReference type="FunFam" id="1.10.1300.10:FF:000009">
    <property type="entry name" value="Phosphodiesterase"/>
    <property type="match status" value="1"/>
</dbReference>
<dbReference type="Pfam" id="PF01590">
    <property type="entry name" value="GAF"/>
    <property type="match status" value="1"/>
</dbReference>
<dbReference type="Proteomes" id="UP000694548">
    <property type="component" value="Chromosome sgr06"/>
</dbReference>
<dbReference type="GO" id="GO:0030553">
    <property type="term" value="F:cGMP binding"/>
    <property type="evidence" value="ECO:0007669"/>
    <property type="project" value="UniProtKB-KW"/>
</dbReference>
<feature type="binding site" evidence="29">
    <location>
        <position position="845"/>
    </location>
    <ligand>
        <name>AMP</name>
        <dbReference type="ChEBI" id="CHEBI:456215"/>
    </ligand>
</feature>
<dbReference type="PANTHER" id="PTHR11347">
    <property type="entry name" value="CYCLIC NUCLEOTIDE PHOSPHODIESTERASE"/>
    <property type="match status" value="1"/>
</dbReference>
<sequence length="986" mass="111315">MGQACGHALLCRSQPPSSEIRGQQVFLRPEESSAPAVSARPSTTLSEQLQDALLQLATVVDVRSLRVALRDSIQELLPSTECISIYTLEGDSRLLSYDPLHELPPEGKIRSIAEQLKRCECAGLPPSELPEKYRICLAAPLPAHRRALVIPISDHDQKKVLAVVLVACAPLSDNDELHLNVLEKHASVACIRFQTIQASYQRPPPLSPSPLQSHNALLHLNVSEQDYCELDRNILQLCGELYDLDAASLQLKVINYLQTQTKSQCCCLLLVSEDNHQLFCQVVGDKVLEEEISFPLMFGRFGQVVEKKKSISLQDISEERRQLSSMLGCEISSMLCVPVVSRATGHVVALACSFNKQGGQRHTEIDEHTIQHCFCYTSTVLTSTLAFQKEQKLKVECQVFSSVFLLLFVNLFSSSCSVFLLDRLSHELVAKVFDGGVVSEEENEFRIPADQGIAGHVATTGQILNIKDAYSHPLFYRGVDDSTGFKTRNILCFPIKDENNEVIGVAELVNKMNGPWFNRFDEDLATAFSIYCGISIAHSLLYKRVDEAQFRSHLANEMMMYHMKVSEEEVSKLLVTGIEPVKEIHPCYAEFTYTPRSLPDDTTPLCVLSMFEDMGFINTYKIDLQTLARFDSSTGFSLPLSLNRSRESLNLYFCRCEGSCSCFVIYHVFAACTSAKQAHLRLLLICCCCGDRFCLMVKKGYRDPPYHNWMHAFSVSHFCYLLYKNLGLSNYLEDIEILALFVSCMCHDLDHRGTNNSFQVASVRRHHFAQAIAILNTQGCNIFEKFSRKDYQRMLDLMRDIILATDLAHHLRIFKDLQKMADNGYNTKSRTHHSLLLCLLMTSCDLSDQTKDWKTTRKIAELIYKEFFSQGDLEKAMGNRPSEMMDREKAYIPELQISFMEHIAMPIYKLLSELFPGATELYETVAANREQWTKVSHKFNIRGLPSNNSLDFLDQEYELLQAQGAFGSDDHCLNGCLDDTDGGQGQ</sequence>
<feature type="binding site" evidence="30">
    <location>
        <position position="748"/>
    </location>
    <ligand>
        <name>Zn(2+)</name>
        <dbReference type="ChEBI" id="CHEBI:29105"/>
        <label>1</label>
    </ligand>
</feature>
<dbReference type="PRINTS" id="PR00387">
    <property type="entry name" value="PDIESTERASE1"/>
</dbReference>
<proteinExistence type="inferred from homology"/>
<dbReference type="PROSITE" id="PS51845">
    <property type="entry name" value="PDEASE_I_2"/>
    <property type="match status" value="1"/>
</dbReference>
<keyword evidence="21" id="KW-0114">cAMP</keyword>
<evidence type="ECO:0000256" key="5">
    <source>
        <dbReference type="ARBA" id="ARBA00004294"/>
    </source>
</evidence>
<evidence type="ECO:0000256" key="24">
    <source>
        <dbReference type="ARBA" id="ARBA00033709"/>
    </source>
</evidence>
<evidence type="ECO:0000256" key="12">
    <source>
        <dbReference type="ARBA" id="ARBA00022737"/>
    </source>
</evidence>
<feature type="domain" description="PDEase" evidence="32">
    <location>
        <begin position="620"/>
        <end position="939"/>
    </location>
</feature>
<dbReference type="SUPFAM" id="SSF109604">
    <property type="entry name" value="HD-domain/PDEase-like"/>
    <property type="match status" value="2"/>
</dbReference>
<dbReference type="InterPro" id="IPR003607">
    <property type="entry name" value="HD/PDEase_dom"/>
</dbReference>
<evidence type="ECO:0000256" key="6">
    <source>
        <dbReference type="ARBA" id="ARBA00004496"/>
    </source>
</evidence>
<evidence type="ECO:0000256" key="30">
    <source>
        <dbReference type="PIRSR" id="PIRSR623088-3"/>
    </source>
</evidence>
<comment type="catalytic activity">
    <reaction evidence="22">
        <text>3',5'-cyclic AMP + H2O = AMP + H(+)</text>
        <dbReference type="Rhea" id="RHEA:25277"/>
        <dbReference type="ChEBI" id="CHEBI:15377"/>
        <dbReference type="ChEBI" id="CHEBI:15378"/>
        <dbReference type="ChEBI" id="CHEBI:58165"/>
        <dbReference type="ChEBI" id="CHEBI:456215"/>
    </reaction>
    <physiologicalReaction direction="left-to-right" evidence="22">
        <dbReference type="Rhea" id="RHEA:25278"/>
    </physiologicalReaction>
</comment>
<feature type="binding site" evidence="29">
    <location>
        <position position="896"/>
    </location>
    <ligand>
        <name>AMP</name>
        <dbReference type="ChEBI" id="CHEBI:456215"/>
    </ligand>
</feature>
<evidence type="ECO:0000256" key="19">
    <source>
        <dbReference type="ARBA" id="ARBA00023128"/>
    </source>
</evidence>
<evidence type="ECO:0000256" key="31">
    <source>
        <dbReference type="RuleBase" id="RU363067"/>
    </source>
</evidence>
<organism evidence="33 34">
    <name type="scientific">Nothobranchius furzeri</name>
    <name type="common">Turquoise killifish</name>
    <dbReference type="NCBI Taxonomy" id="105023"/>
    <lineage>
        <taxon>Eukaryota</taxon>
        <taxon>Metazoa</taxon>
        <taxon>Chordata</taxon>
        <taxon>Craniata</taxon>
        <taxon>Vertebrata</taxon>
        <taxon>Euteleostomi</taxon>
        <taxon>Actinopterygii</taxon>
        <taxon>Neopterygii</taxon>
        <taxon>Teleostei</taxon>
        <taxon>Neoteleostei</taxon>
        <taxon>Acanthomorphata</taxon>
        <taxon>Ovalentaria</taxon>
        <taxon>Atherinomorphae</taxon>
        <taxon>Cyprinodontiformes</taxon>
        <taxon>Nothobranchiidae</taxon>
        <taxon>Nothobranchius</taxon>
    </lineage>
</organism>
<keyword evidence="12" id="KW-0677">Repeat</keyword>
<gene>
    <name evidence="33" type="primary">PDE2A</name>
</gene>
<dbReference type="CDD" id="cd00077">
    <property type="entry name" value="HDc"/>
    <property type="match status" value="1"/>
</dbReference>
<keyword evidence="19" id="KW-0496">Mitochondrion</keyword>
<keyword evidence="15" id="KW-0999">Mitochondrion inner membrane</keyword>
<comment type="subcellular location">
    <subcellularLocation>
        <location evidence="3">Cell membrane</location>
    </subcellularLocation>
    <subcellularLocation>
        <location evidence="6">Cytoplasm</location>
    </subcellularLocation>
    <subcellularLocation>
        <location evidence="4">Mitochondrion inner membrane</location>
    </subcellularLocation>
    <subcellularLocation>
        <location evidence="5">Mitochondrion outer membrane</location>
    </subcellularLocation>
</comment>
<evidence type="ECO:0000256" key="26">
    <source>
        <dbReference type="ARBA" id="ARBA00058327"/>
    </source>
</evidence>
<dbReference type="GO" id="GO:0007165">
    <property type="term" value="P:signal transduction"/>
    <property type="evidence" value="ECO:0007669"/>
    <property type="project" value="InterPro"/>
</dbReference>
<dbReference type="GO" id="GO:0005741">
    <property type="term" value="C:mitochondrial outer membrane"/>
    <property type="evidence" value="ECO:0007669"/>
    <property type="project" value="UniProtKB-SubCell"/>
</dbReference>
<evidence type="ECO:0000256" key="4">
    <source>
        <dbReference type="ARBA" id="ARBA00004273"/>
    </source>
</evidence>
<dbReference type="GO" id="GO:0005743">
    <property type="term" value="C:mitochondrial inner membrane"/>
    <property type="evidence" value="ECO:0007669"/>
    <property type="project" value="UniProtKB-SubCell"/>
</dbReference>
<evidence type="ECO:0000256" key="9">
    <source>
        <dbReference type="ARBA" id="ARBA00022490"/>
    </source>
</evidence>
<feature type="binding site" evidence="30">
    <location>
        <position position="748"/>
    </location>
    <ligand>
        <name>Zn(2+)</name>
        <dbReference type="ChEBI" id="CHEBI:29105"/>
        <label>2</label>
    </ligand>
</feature>
<dbReference type="GO" id="GO:0004114">
    <property type="term" value="F:3',5'-cyclic-nucleotide phosphodiesterase activity"/>
    <property type="evidence" value="ECO:0007669"/>
    <property type="project" value="UniProtKB-EC"/>
</dbReference>
<evidence type="ECO:0000256" key="16">
    <source>
        <dbReference type="ARBA" id="ARBA00022801"/>
    </source>
</evidence>
<evidence type="ECO:0000256" key="7">
    <source>
        <dbReference type="ARBA" id="ARBA00011738"/>
    </source>
</evidence>
<evidence type="ECO:0000256" key="20">
    <source>
        <dbReference type="ARBA" id="ARBA00023136"/>
    </source>
</evidence>
<comment type="catalytic activity">
    <reaction evidence="23">
        <text>3',5'-cyclic GMP + H2O = GMP + H(+)</text>
        <dbReference type="Rhea" id="RHEA:16957"/>
        <dbReference type="ChEBI" id="CHEBI:15377"/>
        <dbReference type="ChEBI" id="CHEBI:15378"/>
        <dbReference type="ChEBI" id="CHEBI:57746"/>
        <dbReference type="ChEBI" id="CHEBI:58115"/>
    </reaction>
    <physiologicalReaction direction="left-to-right" evidence="23">
        <dbReference type="Rhea" id="RHEA:16958"/>
    </physiologicalReaction>
</comment>
<evidence type="ECO:0000256" key="22">
    <source>
        <dbReference type="ARBA" id="ARBA00033675"/>
    </source>
</evidence>
<dbReference type="InterPro" id="IPR023174">
    <property type="entry name" value="PDEase_CS"/>
</dbReference>
<evidence type="ECO:0000313" key="34">
    <source>
        <dbReference type="Proteomes" id="UP000694548"/>
    </source>
</evidence>
<evidence type="ECO:0000256" key="21">
    <source>
        <dbReference type="ARBA" id="ARBA00023149"/>
    </source>
</evidence>
<keyword evidence="10" id="KW-0140">cGMP</keyword>
<keyword evidence="11 30" id="KW-0479">Metal-binding</keyword>
<comment type="function">
    <text evidence="26">Regulates mitochondrial cAMP levels and respiration. Involved in the regulation of mitochondria morphology/dynamics and apoptotic cell death via local modulation of cAMP/PKA signaling in the mitochondrion, including the monitoring of local cAMP levels at the outer mitochondrial membrane and of PKA-dependent phosphorylation of DNM1L.</text>
</comment>
<dbReference type="EC" id="3.1.4.-" evidence="31"/>
<dbReference type="InterPro" id="IPR023088">
    <property type="entry name" value="PDEase"/>
</dbReference>
<dbReference type="FunFam" id="3.30.450.40:FF:000007">
    <property type="entry name" value="Phosphodiesterase"/>
    <property type="match status" value="1"/>
</dbReference>
<dbReference type="AlphaFoldDB" id="A0A8C6KN67"/>
<reference evidence="33" key="2">
    <citation type="submission" date="2025-08" db="UniProtKB">
        <authorList>
            <consortium name="Ensembl"/>
        </authorList>
    </citation>
    <scope>IDENTIFICATION</scope>
</reference>
<comment type="similarity">
    <text evidence="27">Belongs to the cyclic nucleotide phosphodiesterase family. PDE2 subfamily.</text>
</comment>
<keyword evidence="18" id="KW-0142">cGMP-binding</keyword>
<dbReference type="SUPFAM" id="SSF55781">
    <property type="entry name" value="GAF domain-like"/>
    <property type="match status" value="2"/>
</dbReference>
<feature type="active site" description="Proton donor" evidence="28">
    <location>
        <position position="707"/>
    </location>
</feature>
<keyword evidence="20" id="KW-0472">Membrane</keyword>
<comment type="catalytic activity">
    <reaction evidence="24">
        <text>a nucleoside 3',5'-cyclic phosphate + H2O = a nucleoside 5'-phosphate + H(+)</text>
        <dbReference type="Rhea" id="RHEA:14653"/>
        <dbReference type="ChEBI" id="CHEBI:15377"/>
        <dbReference type="ChEBI" id="CHEBI:15378"/>
        <dbReference type="ChEBI" id="CHEBI:57867"/>
        <dbReference type="ChEBI" id="CHEBI:58464"/>
        <dbReference type="EC" id="3.1.4.17"/>
    </reaction>
    <physiologicalReaction direction="left-to-right" evidence="24">
        <dbReference type="Rhea" id="RHEA:14654"/>
    </physiologicalReaction>
</comment>